<feature type="compositionally biased region" description="Basic residues" evidence="1">
    <location>
        <begin position="62"/>
        <end position="71"/>
    </location>
</feature>
<proteinExistence type="predicted"/>
<evidence type="ECO:0000313" key="4">
    <source>
        <dbReference type="Proteomes" id="UP000655443"/>
    </source>
</evidence>
<dbReference type="Proteomes" id="UP000655443">
    <property type="component" value="Unassembled WGS sequence"/>
</dbReference>
<comment type="caution">
    <text evidence="3">The sequence shown here is derived from an EMBL/GenBank/DDBJ whole genome shotgun (WGS) entry which is preliminary data.</text>
</comment>
<name>A0A919D781_9ACTN</name>
<reference evidence="3" key="1">
    <citation type="journal article" date="2014" name="Int. J. Syst. Evol. Microbiol.">
        <title>Complete genome sequence of Corynebacterium casei LMG S-19264T (=DSM 44701T), isolated from a smear-ripened cheese.</title>
        <authorList>
            <consortium name="US DOE Joint Genome Institute (JGI-PGF)"/>
            <person name="Walter F."/>
            <person name="Albersmeier A."/>
            <person name="Kalinowski J."/>
            <person name="Ruckert C."/>
        </authorList>
    </citation>
    <scope>NUCLEOTIDE SEQUENCE</scope>
    <source>
        <strain evidence="3">JCM 4714</strain>
    </source>
</reference>
<accession>A0A919D781</accession>
<evidence type="ECO:0000256" key="1">
    <source>
        <dbReference type="SAM" id="MobiDB-lite"/>
    </source>
</evidence>
<feature type="compositionally biased region" description="Basic and acidic residues" evidence="1">
    <location>
        <begin position="41"/>
        <end position="61"/>
    </location>
</feature>
<dbReference type="EMBL" id="BMVG01000044">
    <property type="protein sequence ID" value="GHE13846.1"/>
    <property type="molecule type" value="Genomic_DNA"/>
</dbReference>
<keyword evidence="2" id="KW-0732">Signal</keyword>
<keyword evidence="4" id="KW-1185">Reference proteome</keyword>
<evidence type="ECO:0000313" key="3">
    <source>
        <dbReference type="EMBL" id="GHE13846.1"/>
    </source>
</evidence>
<feature type="chain" id="PRO_5039299623" description="Secreted protein" evidence="2">
    <location>
        <begin position="29"/>
        <end position="71"/>
    </location>
</feature>
<protein>
    <recommendedName>
        <fullName evidence="5">Secreted protein</fullName>
    </recommendedName>
</protein>
<evidence type="ECO:0000256" key="2">
    <source>
        <dbReference type="SAM" id="SignalP"/>
    </source>
</evidence>
<sequence>MYFSPLRLALRALCAAVDWFFGMTYSLAGPGHAPDTGPYDCRGHDGTQNGKERAPQDLDPHVRRRGSGSRR</sequence>
<dbReference type="AlphaFoldDB" id="A0A919D781"/>
<gene>
    <name evidence="3" type="ORF">GCM10010339_82490</name>
</gene>
<feature type="signal peptide" evidence="2">
    <location>
        <begin position="1"/>
        <end position="28"/>
    </location>
</feature>
<organism evidence="3 4">
    <name type="scientific">Streptomyces alanosinicus</name>
    <dbReference type="NCBI Taxonomy" id="68171"/>
    <lineage>
        <taxon>Bacteria</taxon>
        <taxon>Bacillati</taxon>
        <taxon>Actinomycetota</taxon>
        <taxon>Actinomycetes</taxon>
        <taxon>Kitasatosporales</taxon>
        <taxon>Streptomycetaceae</taxon>
        <taxon>Streptomyces</taxon>
    </lineage>
</organism>
<evidence type="ECO:0008006" key="5">
    <source>
        <dbReference type="Google" id="ProtNLM"/>
    </source>
</evidence>
<feature type="region of interest" description="Disordered" evidence="1">
    <location>
        <begin position="34"/>
        <end position="71"/>
    </location>
</feature>
<reference evidence="3" key="2">
    <citation type="submission" date="2020-09" db="EMBL/GenBank/DDBJ databases">
        <authorList>
            <person name="Sun Q."/>
            <person name="Ohkuma M."/>
        </authorList>
    </citation>
    <scope>NUCLEOTIDE SEQUENCE</scope>
    <source>
        <strain evidence="3">JCM 4714</strain>
    </source>
</reference>